<gene>
    <name evidence="3" type="primary">ccdc125</name>
</gene>
<feature type="compositionally biased region" description="Polar residues" evidence="2">
    <location>
        <begin position="500"/>
        <end position="512"/>
    </location>
</feature>
<dbReference type="STRING" id="7868.ENSCMIP00000017838"/>
<reference evidence="4" key="1">
    <citation type="journal article" date="2006" name="Science">
        <title>Ancient noncoding elements conserved in the human genome.</title>
        <authorList>
            <person name="Venkatesh B."/>
            <person name="Kirkness E.F."/>
            <person name="Loh Y.H."/>
            <person name="Halpern A.L."/>
            <person name="Lee A.P."/>
            <person name="Johnson J."/>
            <person name="Dandona N."/>
            <person name="Viswanathan L.D."/>
            <person name="Tay A."/>
            <person name="Venter J.C."/>
            <person name="Strausberg R.L."/>
            <person name="Brenner S."/>
        </authorList>
    </citation>
    <scope>NUCLEOTIDE SEQUENCE [LARGE SCALE GENOMIC DNA]</scope>
</reference>
<dbReference type="PANTHER" id="PTHR28616">
    <property type="entry name" value="COILED-COIL DOMAIN-CONTAINING PROTEIN 125"/>
    <property type="match status" value="1"/>
</dbReference>
<feature type="compositionally biased region" description="Polar residues" evidence="2">
    <location>
        <begin position="38"/>
        <end position="51"/>
    </location>
</feature>
<dbReference type="PANTHER" id="PTHR28616:SF1">
    <property type="entry name" value="COILED-COIL DOMAIN-CONTAINING PROTEIN 125"/>
    <property type="match status" value="1"/>
</dbReference>
<feature type="region of interest" description="Disordered" evidence="2">
    <location>
        <begin position="500"/>
        <end position="539"/>
    </location>
</feature>
<sequence>MSEGPGTPRQKVEDDMSSGDLGDGLRRKPGGIYEQKTDLNVESTRSRQGSDATDCGPGRDAKEGEENENIPCFRWTKYNSFPHSMHKLTSADAMYAHKRRSSAALNVEMTNEELKQRLQEVTEDAEILRSELEVTQKQLEGKYEALKILQSMAVLDKAIPHTKTLLQKTEERNKILEKEVNVLQWEKEFNQDKHKNFKQSYMQRYDRLCIENAELAATVEARDAEIRDLKSENAILTQSSSELLAMLDVKDQQMIRGLLSTSKNGFTEVTTLELGVLGACHCNSPGGEPCTCARMAAATRKQLLQMKQEIDVQRKRKEEAYVMSDAFRIAFEQQLKRTNDQTLQMTKMTELHRKDLLKGLTWNRLMEKEPVHKKPGIHSSLGQRLKGLLNSSADIKKLEILDDPQEILKILVDLLNDKEEALAHQRKVSYMLARRVEEQEQYVKQLKEQDGCRKETTAADCGKACRRPERLHKSRNTCSSLVDQNPRRRVAISRTHSLPQINTQTVEGSTETLQEERDNRNRGREFMEQNVDTETKQED</sequence>
<keyword evidence="1" id="KW-0175">Coiled coil</keyword>
<dbReference type="Proteomes" id="UP000314986">
    <property type="component" value="Unassembled WGS sequence"/>
</dbReference>
<evidence type="ECO:0000313" key="4">
    <source>
        <dbReference type="Proteomes" id="UP000314986"/>
    </source>
</evidence>
<feature type="region of interest" description="Disordered" evidence="2">
    <location>
        <begin position="1"/>
        <end position="67"/>
    </location>
</feature>
<keyword evidence="4" id="KW-1185">Reference proteome</keyword>
<evidence type="ECO:0000256" key="2">
    <source>
        <dbReference type="SAM" id="MobiDB-lite"/>
    </source>
</evidence>
<dbReference type="GeneTree" id="ENSGT00440000039958"/>
<dbReference type="GO" id="GO:0035024">
    <property type="term" value="P:negative regulation of Rho protein signal transduction"/>
    <property type="evidence" value="ECO:0007669"/>
    <property type="project" value="TreeGrafter"/>
</dbReference>
<dbReference type="OMA" id="MLQKTME"/>
<reference evidence="4" key="3">
    <citation type="journal article" date="2014" name="Nature">
        <title>Elephant shark genome provides unique insights into gnathostome evolution.</title>
        <authorList>
            <consortium name="International Elephant Shark Genome Sequencing Consortium"/>
            <person name="Venkatesh B."/>
            <person name="Lee A.P."/>
            <person name="Ravi V."/>
            <person name="Maurya A.K."/>
            <person name="Lian M.M."/>
            <person name="Swann J.B."/>
            <person name="Ohta Y."/>
            <person name="Flajnik M.F."/>
            <person name="Sutoh Y."/>
            <person name="Kasahara M."/>
            <person name="Hoon S."/>
            <person name="Gangu V."/>
            <person name="Roy S.W."/>
            <person name="Irimia M."/>
            <person name="Korzh V."/>
            <person name="Kondrychyn I."/>
            <person name="Lim Z.W."/>
            <person name="Tay B.H."/>
            <person name="Tohari S."/>
            <person name="Kong K.W."/>
            <person name="Ho S."/>
            <person name="Lorente-Galdos B."/>
            <person name="Quilez J."/>
            <person name="Marques-Bonet T."/>
            <person name="Raney B.J."/>
            <person name="Ingham P.W."/>
            <person name="Tay A."/>
            <person name="Hillier L.W."/>
            <person name="Minx P."/>
            <person name="Boehm T."/>
            <person name="Wilson R.K."/>
            <person name="Brenner S."/>
            <person name="Warren W.C."/>
        </authorList>
    </citation>
    <scope>NUCLEOTIDE SEQUENCE [LARGE SCALE GENOMIC DNA]</scope>
</reference>
<dbReference type="GO" id="GO:2000146">
    <property type="term" value="P:negative regulation of cell motility"/>
    <property type="evidence" value="ECO:0007669"/>
    <property type="project" value="TreeGrafter"/>
</dbReference>
<dbReference type="InParanoid" id="A0A4W3HL48"/>
<accession>A0A4W3HL48</accession>
<feature type="coiled-coil region" evidence="1">
    <location>
        <begin position="104"/>
        <end position="138"/>
    </location>
</feature>
<protein>
    <submittedName>
        <fullName evidence="3">Coiled-coil domain containing 125</fullName>
    </submittedName>
</protein>
<dbReference type="AlphaFoldDB" id="A0A4W3HL48"/>
<evidence type="ECO:0000256" key="1">
    <source>
        <dbReference type="SAM" id="Coils"/>
    </source>
</evidence>
<dbReference type="InterPro" id="IPR034608">
    <property type="entry name" value="CCDC125"/>
</dbReference>
<dbReference type="GO" id="GO:0005737">
    <property type="term" value="C:cytoplasm"/>
    <property type="evidence" value="ECO:0007669"/>
    <property type="project" value="TreeGrafter"/>
</dbReference>
<evidence type="ECO:0000313" key="3">
    <source>
        <dbReference type="Ensembl" id="ENSCMIP00000017838.1"/>
    </source>
</evidence>
<reference evidence="3" key="5">
    <citation type="submission" date="2025-09" db="UniProtKB">
        <authorList>
            <consortium name="Ensembl"/>
        </authorList>
    </citation>
    <scope>IDENTIFICATION</scope>
</reference>
<dbReference type="Ensembl" id="ENSCMIT00000018178.1">
    <property type="protein sequence ID" value="ENSCMIP00000017838.1"/>
    <property type="gene ID" value="ENSCMIG00000008465.1"/>
</dbReference>
<reference evidence="4" key="2">
    <citation type="journal article" date="2007" name="PLoS Biol.">
        <title>Survey sequencing and comparative analysis of the elephant shark (Callorhinchus milii) genome.</title>
        <authorList>
            <person name="Venkatesh B."/>
            <person name="Kirkness E.F."/>
            <person name="Loh Y.H."/>
            <person name="Halpern A.L."/>
            <person name="Lee A.P."/>
            <person name="Johnson J."/>
            <person name="Dandona N."/>
            <person name="Viswanathan L.D."/>
            <person name="Tay A."/>
            <person name="Venter J.C."/>
            <person name="Strausberg R.L."/>
            <person name="Brenner S."/>
        </authorList>
    </citation>
    <scope>NUCLEOTIDE SEQUENCE [LARGE SCALE GENOMIC DNA]</scope>
</reference>
<reference evidence="3" key="4">
    <citation type="submission" date="2025-08" db="UniProtKB">
        <authorList>
            <consortium name="Ensembl"/>
        </authorList>
    </citation>
    <scope>IDENTIFICATION</scope>
</reference>
<proteinExistence type="predicted"/>
<name>A0A4W3HL48_CALMI</name>
<feature type="compositionally biased region" description="Basic and acidic residues" evidence="2">
    <location>
        <begin position="514"/>
        <end position="539"/>
    </location>
</feature>
<organism evidence="3 4">
    <name type="scientific">Callorhinchus milii</name>
    <name type="common">Ghost shark</name>
    <dbReference type="NCBI Taxonomy" id="7868"/>
    <lineage>
        <taxon>Eukaryota</taxon>
        <taxon>Metazoa</taxon>
        <taxon>Chordata</taxon>
        <taxon>Craniata</taxon>
        <taxon>Vertebrata</taxon>
        <taxon>Chondrichthyes</taxon>
        <taxon>Holocephali</taxon>
        <taxon>Chimaeriformes</taxon>
        <taxon>Callorhinchidae</taxon>
        <taxon>Callorhinchus</taxon>
    </lineage>
</organism>